<sequence length="299" mass="33125">MAKMAEDNAVLLPEGASPSFSQFNGDDHQFPVLISVPHAGRDYPPAIRDNLAVPAASLIRLEDRYADRLVTGAIAAGYTTMVAREPRAWIDLNRGHRELDPDMLTGVARHQLPEPSRKVRGGLGLVPRRLNGTGELWRRKWVWDEVCQRVDHSHAPYHRLVERTLDKMREKFGGAILLDVHSMPPLTDGDQGDVDIVIGDRFGRSSGSRYSEIAMGYCNQAGLRGQLNHPYAGGYILERHGQPDQGIHALQLEVDRRCYLDGALLEPGEGLPAMIDHVTRIANLLANQSFGQVHLIAAE</sequence>
<dbReference type="STRING" id="1123272.SAMN02745824_0191"/>
<dbReference type="SUPFAM" id="SSF53187">
    <property type="entry name" value="Zn-dependent exopeptidases"/>
    <property type="match status" value="1"/>
</dbReference>
<protein>
    <submittedName>
        <fullName evidence="1">N-formylglutamate amidohydrolase</fullName>
    </submittedName>
</protein>
<dbReference type="Proteomes" id="UP000185192">
    <property type="component" value="Unassembled WGS sequence"/>
</dbReference>
<evidence type="ECO:0000313" key="2">
    <source>
        <dbReference type="Proteomes" id="UP000185192"/>
    </source>
</evidence>
<dbReference type="AlphaFoldDB" id="A0A1N6CME2"/>
<dbReference type="GO" id="GO:0016787">
    <property type="term" value="F:hydrolase activity"/>
    <property type="evidence" value="ECO:0007669"/>
    <property type="project" value="UniProtKB-KW"/>
</dbReference>
<keyword evidence="2" id="KW-1185">Reference proteome</keyword>
<dbReference type="Gene3D" id="3.40.630.40">
    <property type="entry name" value="Zn-dependent exopeptidases"/>
    <property type="match status" value="1"/>
</dbReference>
<evidence type="ECO:0000313" key="1">
    <source>
        <dbReference type="EMBL" id="SIN59662.1"/>
    </source>
</evidence>
<name>A0A1N6CME2_9SPHN</name>
<organism evidence="1 2">
    <name type="scientific">Parasphingorhabdus marina DSM 22363</name>
    <dbReference type="NCBI Taxonomy" id="1123272"/>
    <lineage>
        <taxon>Bacteria</taxon>
        <taxon>Pseudomonadati</taxon>
        <taxon>Pseudomonadota</taxon>
        <taxon>Alphaproteobacteria</taxon>
        <taxon>Sphingomonadales</taxon>
        <taxon>Sphingomonadaceae</taxon>
        <taxon>Parasphingorhabdus</taxon>
    </lineage>
</organism>
<dbReference type="Pfam" id="PF05013">
    <property type="entry name" value="FGase"/>
    <property type="match status" value="1"/>
</dbReference>
<dbReference type="InterPro" id="IPR007709">
    <property type="entry name" value="N-FG_amidohydro"/>
</dbReference>
<reference evidence="2" key="1">
    <citation type="submission" date="2016-11" db="EMBL/GenBank/DDBJ databases">
        <authorList>
            <person name="Varghese N."/>
            <person name="Submissions S."/>
        </authorList>
    </citation>
    <scope>NUCLEOTIDE SEQUENCE [LARGE SCALE GENOMIC DNA]</scope>
    <source>
        <strain evidence="2">DSM 22363</strain>
    </source>
</reference>
<dbReference type="EMBL" id="FSQW01000001">
    <property type="protein sequence ID" value="SIN59662.1"/>
    <property type="molecule type" value="Genomic_DNA"/>
</dbReference>
<proteinExistence type="predicted"/>
<gene>
    <name evidence="1" type="ORF">SAMN02745824_0191</name>
</gene>
<accession>A0A1N6CME2</accession>
<keyword evidence="1" id="KW-0378">Hydrolase</keyword>